<dbReference type="PANTHER" id="PTHR10566">
    <property type="entry name" value="CHAPERONE-ACTIVITY OF BC1 COMPLEX CABC1 -RELATED"/>
    <property type="match status" value="1"/>
</dbReference>
<sequence>MPNGRTRRLVRIVTRSAVDDAKRTVRRRTSDDTAAHHNERAVALRRMLEDVGPLYIKVGQILATRPDIVPQYLRDELEKLNDQARVSPFVDFEPVLAAELGPEWRSCFQSIDTTHPLGSASIAQVYKGVWRDGRPCVVKVQRPSAAADVRGDMVVLRRVTWVISRIAPHFTEVVDLRAMLEMLFAVMQDELDFTHEARNMKHARKTAREFKRIKVPKVLCATPRVLVQSFAEGVPINRVKDTELTRRKRKQIGDQLIAFMLYTYFVKREFHADPHPGNIIVSEDGHAYLIDWGMVGKLDRRNSRMVMATILGLVRNDGEALARGWIALGRVTPWGDATGFIQDVSSIVPRWAGASLQDLNYGVALMSLARFSARRGIQVSPLITVVGKSFANIEGSVRGIHPKTKIAASFGGIMQRILRDLAADQMTLDEGAQAALEMADLRDSGARHLVSFARDLAYRESSLGVRPNLADVTTKRKRHRQRTSLG</sequence>
<dbReference type="Pfam" id="PF03109">
    <property type="entry name" value="ABC1"/>
    <property type="match status" value="1"/>
</dbReference>
<dbReference type="EMBL" id="MTBP01000003">
    <property type="protein sequence ID" value="POM23575.1"/>
    <property type="molecule type" value="Genomic_DNA"/>
</dbReference>
<dbReference type="InterPro" id="IPR050154">
    <property type="entry name" value="UbiB_kinase"/>
</dbReference>
<feature type="domain" description="ABC1 atypical kinase-like" evidence="2">
    <location>
        <begin position="79"/>
        <end position="322"/>
    </location>
</feature>
<evidence type="ECO:0000259" key="2">
    <source>
        <dbReference type="Pfam" id="PF03109"/>
    </source>
</evidence>
<evidence type="ECO:0000313" key="3">
    <source>
        <dbReference type="EMBL" id="POM23575.1"/>
    </source>
</evidence>
<accession>A0A2P4UEV7</accession>
<evidence type="ECO:0000313" key="4">
    <source>
        <dbReference type="Proteomes" id="UP000242367"/>
    </source>
</evidence>
<comment type="similarity">
    <text evidence="1">Belongs to the protein kinase superfamily. ADCK protein kinase family.</text>
</comment>
<dbReference type="Proteomes" id="UP000242367">
    <property type="component" value="Unassembled WGS sequence"/>
</dbReference>
<dbReference type="Gene3D" id="1.10.510.10">
    <property type="entry name" value="Transferase(Phosphotransferase) domain 1"/>
    <property type="match status" value="1"/>
</dbReference>
<dbReference type="RefSeq" id="WP_103565176.1">
    <property type="nucleotide sequence ID" value="NZ_MTBP01000003.1"/>
</dbReference>
<protein>
    <recommendedName>
        <fullName evidence="2">ABC1 atypical kinase-like domain-containing protein</fullName>
    </recommendedName>
</protein>
<gene>
    <name evidence="3" type="primary">ubiB_4</name>
    <name evidence="3" type="ORF">BTM25_47300</name>
</gene>
<dbReference type="InterPro" id="IPR004147">
    <property type="entry name" value="ABC1_dom"/>
</dbReference>
<keyword evidence="3" id="KW-0808">Transferase</keyword>
<dbReference type="PANTHER" id="PTHR10566:SF113">
    <property type="entry name" value="PROTEIN ACTIVITY OF BC1 COMPLEX KINASE 7, CHLOROPLASTIC"/>
    <property type="match status" value="1"/>
</dbReference>
<dbReference type="InterPro" id="IPR011009">
    <property type="entry name" value="Kinase-like_dom_sf"/>
</dbReference>
<organism evidence="3 4">
    <name type="scientific">Actinomadura rubteroloni</name>
    <dbReference type="NCBI Taxonomy" id="1926885"/>
    <lineage>
        <taxon>Bacteria</taxon>
        <taxon>Bacillati</taxon>
        <taxon>Actinomycetota</taxon>
        <taxon>Actinomycetes</taxon>
        <taxon>Streptosporangiales</taxon>
        <taxon>Thermomonosporaceae</taxon>
        <taxon>Actinomadura</taxon>
    </lineage>
</organism>
<proteinExistence type="inferred from homology"/>
<comment type="caution">
    <text evidence="3">The sequence shown here is derived from an EMBL/GenBank/DDBJ whole genome shotgun (WGS) entry which is preliminary data.</text>
</comment>
<keyword evidence="4" id="KW-1185">Reference proteome</keyword>
<reference evidence="3 4" key="1">
    <citation type="journal article" date="2017" name="Chemistry">
        <title>Isolation, Biosynthesis and Chemical Modifications of Rubterolones A-F: Rare Tropolone Alkaloids from Actinomadura sp. 5-2.</title>
        <authorList>
            <person name="Guo H."/>
            <person name="Benndorf R."/>
            <person name="Leichnitz D."/>
            <person name="Klassen J.L."/>
            <person name="Vollmers J."/>
            <person name="Gorls H."/>
            <person name="Steinacker M."/>
            <person name="Weigel C."/>
            <person name="Dahse H.M."/>
            <person name="Kaster A.K."/>
            <person name="de Beer Z.W."/>
            <person name="Poulsen M."/>
            <person name="Beemelmanns C."/>
        </authorList>
    </citation>
    <scope>NUCLEOTIDE SEQUENCE [LARGE SCALE GENOMIC DNA]</scope>
    <source>
        <strain evidence="3 4">5-2</strain>
    </source>
</reference>
<dbReference type="SUPFAM" id="SSF56112">
    <property type="entry name" value="Protein kinase-like (PK-like)"/>
    <property type="match status" value="1"/>
</dbReference>
<evidence type="ECO:0000256" key="1">
    <source>
        <dbReference type="ARBA" id="ARBA00009670"/>
    </source>
</evidence>
<name>A0A2P4UEV7_9ACTN</name>
<dbReference type="CDD" id="cd05121">
    <property type="entry name" value="ABC1_ADCK3-like"/>
    <property type="match status" value="1"/>
</dbReference>
<dbReference type="GO" id="GO:0016740">
    <property type="term" value="F:transferase activity"/>
    <property type="evidence" value="ECO:0007669"/>
    <property type="project" value="UniProtKB-KW"/>
</dbReference>
<dbReference type="AlphaFoldDB" id="A0A2P4UEV7"/>